<organism evidence="1 2">
    <name type="scientific">Quillaja saponaria</name>
    <name type="common">Soap bark tree</name>
    <dbReference type="NCBI Taxonomy" id="32244"/>
    <lineage>
        <taxon>Eukaryota</taxon>
        <taxon>Viridiplantae</taxon>
        <taxon>Streptophyta</taxon>
        <taxon>Embryophyta</taxon>
        <taxon>Tracheophyta</taxon>
        <taxon>Spermatophyta</taxon>
        <taxon>Magnoliopsida</taxon>
        <taxon>eudicotyledons</taxon>
        <taxon>Gunneridae</taxon>
        <taxon>Pentapetalae</taxon>
        <taxon>rosids</taxon>
        <taxon>fabids</taxon>
        <taxon>Fabales</taxon>
        <taxon>Quillajaceae</taxon>
        <taxon>Quillaja</taxon>
    </lineage>
</organism>
<evidence type="ECO:0000313" key="2">
    <source>
        <dbReference type="Proteomes" id="UP001163823"/>
    </source>
</evidence>
<keyword evidence="2" id="KW-1185">Reference proteome</keyword>
<name>A0AAD7LM41_QUISA</name>
<comment type="caution">
    <text evidence="1">The sequence shown here is derived from an EMBL/GenBank/DDBJ whole genome shotgun (WGS) entry which is preliminary data.</text>
</comment>
<evidence type="ECO:0000313" key="1">
    <source>
        <dbReference type="EMBL" id="KAJ7960533.1"/>
    </source>
</evidence>
<dbReference type="Proteomes" id="UP001163823">
    <property type="component" value="Chromosome 8"/>
</dbReference>
<dbReference type="AlphaFoldDB" id="A0AAD7LM41"/>
<sequence>MLENLEFKYLGNYPDGADPTKVKMKIMDPENGKLINSLRDTYSPTWFSKQVWHPSNNFWLNTSNQS</sequence>
<dbReference type="EMBL" id="JARAOO010000008">
    <property type="protein sequence ID" value="KAJ7960533.1"/>
    <property type="molecule type" value="Genomic_DNA"/>
</dbReference>
<protein>
    <submittedName>
        <fullName evidence="1">Uncharacterized protein</fullName>
    </submittedName>
</protein>
<reference evidence="1" key="1">
    <citation type="journal article" date="2023" name="Science">
        <title>Elucidation of the pathway for biosynthesis of saponin adjuvants from the soapbark tree.</title>
        <authorList>
            <person name="Reed J."/>
            <person name="Orme A."/>
            <person name="El-Demerdash A."/>
            <person name="Owen C."/>
            <person name="Martin L.B.B."/>
            <person name="Misra R.C."/>
            <person name="Kikuchi S."/>
            <person name="Rejzek M."/>
            <person name="Martin A.C."/>
            <person name="Harkess A."/>
            <person name="Leebens-Mack J."/>
            <person name="Louveau T."/>
            <person name="Stephenson M.J."/>
            <person name="Osbourn A."/>
        </authorList>
    </citation>
    <scope>NUCLEOTIDE SEQUENCE</scope>
    <source>
        <strain evidence="1">S10</strain>
    </source>
</reference>
<gene>
    <name evidence="1" type="ORF">O6P43_020960</name>
</gene>
<dbReference type="KEGG" id="qsa:O6P43_020960"/>
<accession>A0AAD7LM41</accession>
<proteinExistence type="predicted"/>